<feature type="domain" description="Aminotransferase class I/classII large" evidence="7">
    <location>
        <begin position="43"/>
        <end position="381"/>
    </location>
</feature>
<dbReference type="CDD" id="cd00609">
    <property type="entry name" value="AAT_like"/>
    <property type="match status" value="1"/>
</dbReference>
<gene>
    <name evidence="8" type="ordered locus">Mhun_2514</name>
</gene>
<dbReference type="GO" id="GO:1901605">
    <property type="term" value="P:alpha-amino acid metabolic process"/>
    <property type="evidence" value="ECO:0007669"/>
    <property type="project" value="TreeGrafter"/>
</dbReference>
<evidence type="ECO:0000313" key="8">
    <source>
        <dbReference type="EMBL" id="ABD42214.1"/>
    </source>
</evidence>
<reference evidence="9" key="1">
    <citation type="journal article" date="2016" name="Stand. Genomic Sci.">
        <title>Complete genome sequence of Methanospirillum hungatei type strain JF1.</title>
        <authorList>
            <person name="Gunsalus R.P."/>
            <person name="Cook L.E."/>
            <person name="Crable B."/>
            <person name="Rohlin L."/>
            <person name="McDonald E."/>
            <person name="Mouttaki H."/>
            <person name="Sieber J.R."/>
            <person name="Poweleit N."/>
            <person name="Zhou H."/>
            <person name="Lapidus A.L."/>
            <person name="Daligault H.E."/>
            <person name="Land M."/>
            <person name="Gilna P."/>
            <person name="Ivanova N."/>
            <person name="Kyrpides N."/>
            <person name="Culley D.E."/>
            <person name="McInerney M.J."/>
        </authorList>
    </citation>
    <scope>NUCLEOTIDE SEQUENCE [LARGE SCALE GENOMIC DNA]</scope>
    <source>
        <strain evidence="9">ATCC 27890 / DSM 864 / NBRC 100397 / JF-1</strain>
    </source>
</reference>
<dbReference type="InterPro" id="IPR015422">
    <property type="entry name" value="PyrdxlP-dep_Trfase_small"/>
</dbReference>
<dbReference type="HOGENOM" id="CLU_017584_0_6_2"/>
<dbReference type="GO" id="GO:0030170">
    <property type="term" value="F:pyridoxal phosphate binding"/>
    <property type="evidence" value="ECO:0007669"/>
    <property type="project" value="InterPro"/>
</dbReference>
<dbReference type="KEGG" id="mhu:Mhun_2514"/>
<evidence type="ECO:0000256" key="2">
    <source>
        <dbReference type="ARBA" id="ARBA00007441"/>
    </source>
</evidence>
<dbReference type="OrthoDB" id="372018at2157"/>
<comment type="subunit">
    <text evidence="3">Homodimer.</text>
</comment>
<comment type="cofactor">
    <cofactor evidence="1">
        <name>pyridoxal 5'-phosphate</name>
        <dbReference type="ChEBI" id="CHEBI:597326"/>
    </cofactor>
</comment>
<dbReference type="AlphaFoldDB" id="Q2FND7"/>
<dbReference type="Gene3D" id="3.90.1150.10">
    <property type="entry name" value="Aspartate Aminotransferase, domain 1"/>
    <property type="match status" value="1"/>
</dbReference>
<organism evidence="8 9">
    <name type="scientific">Methanospirillum hungatei JF-1 (strain ATCC 27890 / DSM 864 / NBRC 100397 / JF-1)</name>
    <dbReference type="NCBI Taxonomy" id="323259"/>
    <lineage>
        <taxon>Archaea</taxon>
        <taxon>Methanobacteriati</taxon>
        <taxon>Methanobacteriota</taxon>
        <taxon>Stenosarchaea group</taxon>
        <taxon>Methanomicrobia</taxon>
        <taxon>Methanomicrobiales</taxon>
        <taxon>Methanospirillaceae</taxon>
        <taxon>Methanospirillum</taxon>
    </lineage>
</organism>
<keyword evidence="6" id="KW-0663">Pyridoxal phosphate</keyword>
<protein>
    <submittedName>
        <fullName evidence="8">Aromatic amino acid aminotransferase apoenzyme</fullName>
        <ecNumber evidence="8">2.6.1.57</ecNumber>
    </submittedName>
</protein>
<evidence type="ECO:0000256" key="1">
    <source>
        <dbReference type="ARBA" id="ARBA00001933"/>
    </source>
</evidence>
<evidence type="ECO:0000256" key="5">
    <source>
        <dbReference type="ARBA" id="ARBA00022679"/>
    </source>
</evidence>
<accession>Q2FND7</accession>
<dbReference type="FunFam" id="3.40.640.10:FF:000053">
    <property type="entry name" value="Aminotransferase, class I"/>
    <property type="match status" value="1"/>
</dbReference>
<dbReference type="EnsemblBacteria" id="ABD42214">
    <property type="protein sequence ID" value="ABD42214"/>
    <property type="gene ID" value="Mhun_2514"/>
</dbReference>
<evidence type="ECO:0000259" key="7">
    <source>
        <dbReference type="Pfam" id="PF00155"/>
    </source>
</evidence>
<dbReference type="Gene3D" id="3.40.640.10">
    <property type="entry name" value="Type I PLP-dependent aspartate aminotransferase-like (Major domain)"/>
    <property type="match status" value="1"/>
</dbReference>
<dbReference type="PANTHER" id="PTHR42790">
    <property type="entry name" value="AMINOTRANSFERASE"/>
    <property type="match status" value="1"/>
</dbReference>
<dbReference type="GO" id="GO:0008483">
    <property type="term" value="F:transaminase activity"/>
    <property type="evidence" value="ECO:0007669"/>
    <property type="project" value="UniProtKB-KW"/>
</dbReference>
<evidence type="ECO:0000313" key="9">
    <source>
        <dbReference type="Proteomes" id="UP000001941"/>
    </source>
</evidence>
<dbReference type="EMBL" id="CP000254">
    <property type="protein sequence ID" value="ABD42214.1"/>
    <property type="molecule type" value="Genomic_DNA"/>
</dbReference>
<dbReference type="InterPro" id="IPR004839">
    <property type="entry name" value="Aminotransferase_I/II_large"/>
</dbReference>
<dbReference type="RefSeq" id="WP_011449472.1">
    <property type="nucleotide sequence ID" value="NC_007796.1"/>
</dbReference>
<dbReference type="Pfam" id="PF00155">
    <property type="entry name" value="Aminotran_1_2"/>
    <property type="match status" value="1"/>
</dbReference>
<dbReference type="GeneID" id="3924601"/>
<proteinExistence type="inferred from homology"/>
<dbReference type="Proteomes" id="UP000001941">
    <property type="component" value="Chromosome"/>
</dbReference>
<dbReference type="SUPFAM" id="SSF53383">
    <property type="entry name" value="PLP-dependent transferases"/>
    <property type="match status" value="1"/>
</dbReference>
<keyword evidence="9" id="KW-1185">Reference proteome</keyword>
<keyword evidence="5 8" id="KW-0808">Transferase</keyword>
<evidence type="ECO:0000256" key="4">
    <source>
        <dbReference type="ARBA" id="ARBA00022576"/>
    </source>
</evidence>
<comment type="similarity">
    <text evidence="2">Belongs to the class-I pyridoxal-phosphate-dependent aminotransferase family.</text>
</comment>
<dbReference type="InParanoid" id="Q2FND7"/>
<dbReference type="STRING" id="323259.Mhun_2514"/>
<dbReference type="EC" id="2.6.1.57" evidence="8"/>
<dbReference type="eggNOG" id="arCOG00492">
    <property type="taxonomic scope" value="Archaea"/>
</dbReference>
<dbReference type="PANTHER" id="PTHR42790:SF19">
    <property type="entry name" value="KYNURENINE_ALPHA-AMINOADIPATE AMINOTRANSFERASE, MITOCHONDRIAL"/>
    <property type="match status" value="1"/>
</dbReference>
<dbReference type="InterPro" id="IPR015424">
    <property type="entry name" value="PyrdxlP-dep_Trfase"/>
</dbReference>
<name>Q2FND7_METHJ</name>
<sequence length="397" mass="44838">MNYRFADRMRKTPRSFIRETLKVTEHPDIISFAGGLPNPSVFPVQELAKTAEEVIREDGPAALQYATTEGFLPLRNWIAERYAHRYGISVTPDEILITHGSQQCLDLIGKIFIDKGTHIGIERPGYLGAIQAFSLYEPAFVPISLEMDGPALDDLQNFLQIKNCGFFYGVPNSQNPSGITWSDEKRRAVADSLHDNKGIFIEDDAYGEIRFRGDIPRPVKTMVPDQVVMNGSFSKIITPGMRMGWICAPKPIMDQLVTAKQGTDLHSSILAQRIIYRYLSEYPIDAYIKRISDTYKCQCDSMVRSIQEHFPESVSYTIPEGGMFLWVTLPENISSMEVFARALKEKVAVLPGIPFYTDGGGFNTLRLNFTNSSHEKIEDGIIRLSRVLNRLLEKSER</sequence>
<dbReference type="InterPro" id="IPR015421">
    <property type="entry name" value="PyrdxlP-dep_Trfase_major"/>
</dbReference>
<evidence type="ECO:0000256" key="3">
    <source>
        <dbReference type="ARBA" id="ARBA00011738"/>
    </source>
</evidence>
<dbReference type="InterPro" id="IPR050859">
    <property type="entry name" value="Class-I_PLP-dep_aminotransf"/>
</dbReference>
<evidence type="ECO:0000256" key="6">
    <source>
        <dbReference type="ARBA" id="ARBA00022898"/>
    </source>
</evidence>
<keyword evidence="4 8" id="KW-0032">Aminotransferase</keyword>